<dbReference type="InterPro" id="IPR027417">
    <property type="entry name" value="P-loop_NTPase"/>
</dbReference>
<sequence>MVEESKEDSKTVEHLENLIKEENIMSFDSDCIRKKSNWSKSSKHYKFDNPSFQPETLLNDIPTHSPKLDALLKKIDELDKADKKKHGKLFKHFIFSDLKSNTYGTKLLAAAFMAKGLTMGYGATLIKPISKASSRSSSRSSASTSKSESESDSDDDSVVTKGGNPKPPKKEKLYNKMELLSDEQLKRTKNENFYLLSSVSVYDQNITVAHKKEILKKFNQRPENIHGELVRFIIMDSGFKEGIDLFDIKYIHIFEPSTVASDQKQTIGRGTRTCGQKGLEFHPKSGWPLHVFIYDLSIPQELRSTFLGSVSAMDLYLKTMNIDVRLFHFAHDLEKTTVFGSVDYELNKNIHSFSIPNSLSDDEGGDEFVYGGGEENEFESDGLQPIQGGGPKVTQKRLRIRADATPIIINTSSEKPKTHEEMRDFIREHYSEFTWPLVKMENLCEDKEKKGGANQSAYANQTASASQVMKYTPTQDFIRHYFTPTNPLKGILLYQGVGTGKTCCAIAAATTTFEKDGYTIIWVTRTTLKNDIWKNMFDQVCNESISHRITNEGLEIPNEQNKRMRLLSKAWRIRPMSYKQFSNLVSKQNAFYKTLVKINGQVDPLRKTLLIIDEAHKLYGGTDLSSLERPDMNALHQALMHSYQLSGRDSAKLILMTATPVTQDPMELIKLINLCKPIDRQIPDRFEEFSEKYLNEMGEFTEQGRHQYLDDIAGHVSYLNREKDARQFAQPIIKHINVPIVDKEGFDAAKKFDRKIVRDIMESDVSDLMAKIAEKSNELVGELSDIDASKFSFLKEEICDGLSGKELKAAEKVANANIRDLVTEAKDHVKQIRKDIKELREAMKERNKGRKDAIAAISGNRENLEEEYEDYKGSLLYSMKNKCSTKVLGNAPLREQIKEHPEVAQIDRDMEEKNTHIRELQERLKVQIALYKTRITYLRSLLKTDLTVEEKTLLRTNIKSETKYYRKIIVSKRKYNKKIESNMKKEIKKLEKTRKKKYNSVKKTVKNQIRDEKKKKTAIKREEANLRKTLRKQGELKEEIHHDLLKNLTQKYRAKIMEDMVDYDEKMVEEEREKAEAKEKKAKEKERIKQENARERLAERERVRQEKEALRKTKKAEKEKERAEKEATRKNQRKQPK</sequence>
<dbReference type="GO" id="GO:0003676">
    <property type="term" value="F:nucleic acid binding"/>
    <property type="evidence" value="ECO:0007669"/>
    <property type="project" value="InterPro"/>
</dbReference>
<reference evidence="4" key="1">
    <citation type="journal article" date="2020" name="Nature">
        <title>Giant virus diversity and host interactions through global metagenomics.</title>
        <authorList>
            <person name="Schulz F."/>
            <person name="Roux S."/>
            <person name="Paez-Espino D."/>
            <person name="Jungbluth S."/>
            <person name="Walsh D.A."/>
            <person name="Denef V.J."/>
            <person name="McMahon K.D."/>
            <person name="Konstantinidis K.T."/>
            <person name="Eloe-Fadrosh E.A."/>
            <person name="Kyrpides N.C."/>
            <person name="Woyke T."/>
        </authorList>
    </citation>
    <scope>NUCLEOTIDE SEQUENCE</scope>
    <source>
        <strain evidence="4">GVMAG-M-3300023174-111</strain>
    </source>
</reference>
<feature type="coiled-coil region" evidence="1">
    <location>
        <begin position="822"/>
        <end position="874"/>
    </location>
</feature>
<dbReference type="EMBL" id="MN739530">
    <property type="protein sequence ID" value="QHT10809.1"/>
    <property type="molecule type" value="Genomic_DNA"/>
</dbReference>
<dbReference type="Gene3D" id="3.40.50.300">
    <property type="entry name" value="P-loop containing nucleotide triphosphate hydrolases"/>
    <property type="match status" value="2"/>
</dbReference>
<feature type="domain" description="Helicase ATP-binding" evidence="3">
    <location>
        <begin position="482"/>
        <end position="678"/>
    </location>
</feature>
<keyword evidence="1" id="KW-0175">Coiled coil</keyword>
<accession>A0A6C0D4H5</accession>
<evidence type="ECO:0000259" key="3">
    <source>
        <dbReference type="PROSITE" id="PS51192"/>
    </source>
</evidence>
<evidence type="ECO:0000256" key="1">
    <source>
        <dbReference type="SAM" id="Coils"/>
    </source>
</evidence>
<dbReference type="GO" id="GO:0005524">
    <property type="term" value="F:ATP binding"/>
    <property type="evidence" value="ECO:0007669"/>
    <property type="project" value="InterPro"/>
</dbReference>
<feature type="compositionally biased region" description="Low complexity" evidence="2">
    <location>
        <begin position="132"/>
        <end position="146"/>
    </location>
</feature>
<feature type="region of interest" description="Disordered" evidence="2">
    <location>
        <begin position="1072"/>
        <end position="1137"/>
    </location>
</feature>
<feature type="compositionally biased region" description="Basic and acidic residues" evidence="2">
    <location>
        <begin position="1072"/>
        <end position="1129"/>
    </location>
</feature>
<evidence type="ECO:0000256" key="2">
    <source>
        <dbReference type="SAM" id="MobiDB-lite"/>
    </source>
</evidence>
<organism evidence="4">
    <name type="scientific">viral metagenome</name>
    <dbReference type="NCBI Taxonomy" id="1070528"/>
    <lineage>
        <taxon>unclassified sequences</taxon>
        <taxon>metagenomes</taxon>
        <taxon>organismal metagenomes</taxon>
    </lineage>
</organism>
<protein>
    <recommendedName>
        <fullName evidence="3">Helicase ATP-binding domain-containing protein</fullName>
    </recommendedName>
</protein>
<dbReference type="AlphaFoldDB" id="A0A6C0D4H5"/>
<dbReference type="InterPro" id="IPR014001">
    <property type="entry name" value="Helicase_ATP-bd"/>
</dbReference>
<name>A0A6C0D4H5_9ZZZZ</name>
<dbReference type="PROSITE" id="PS51192">
    <property type="entry name" value="HELICASE_ATP_BIND_1"/>
    <property type="match status" value="1"/>
</dbReference>
<evidence type="ECO:0000313" key="4">
    <source>
        <dbReference type="EMBL" id="QHT10809.1"/>
    </source>
</evidence>
<dbReference type="SUPFAM" id="SSF52540">
    <property type="entry name" value="P-loop containing nucleoside triphosphate hydrolases"/>
    <property type="match status" value="2"/>
</dbReference>
<feature type="region of interest" description="Disordered" evidence="2">
    <location>
        <begin position="132"/>
        <end position="175"/>
    </location>
</feature>
<dbReference type="Pfam" id="PF00270">
    <property type="entry name" value="DEAD"/>
    <property type="match status" value="1"/>
</dbReference>
<proteinExistence type="predicted"/>
<dbReference type="InterPro" id="IPR011545">
    <property type="entry name" value="DEAD/DEAH_box_helicase_dom"/>
</dbReference>